<feature type="transmembrane region" description="Helical" evidence="10">
    <location>
        <begin position="262"/>
        <end position="280"/>
    </location>
</feature>
<comment type="similarity">
    <text evidence="2">Belongs to the VKOR family.</text>
</comment>
<keyword evidence="4" id="KW-0874">Quinone</keyword>
<evidence type="ECO:0000256" key="10">
    <source>
        <dbReference type="SAM" id="Phobius"/>
    </source>
</evidence>
<dbReference type="GO" id="GO:0010207">
    <property type="term" value="P:photosystem II assembly"/>
    <property type="evidence" value="ECO:0000318"/>
    <property type="project" value="GO_Central"/>
</dbReference>
<protein>
    <recommendedName>
        <fullName evidence="11">Vitamin K epoxide reductase domain-containing protein</fullName>
    </recommendedName>
</protein>
<dbReference type="InterPro" id="IPR038354">
    <property type="entry name" value="VKOR_sf"/>
</dbReference>
<sequence>MSNGGWAIVITLKFLLLVVTGPDIYWTGPVEILKRKSYHYFDHLSSSHSSAMAVMAATPLFSVYNRPSLPKVWGWCLRRNPRQARFRSFFASSSPPPSIPPSNEIDENEGGLKLNSTYKWCAGVAAVGLVEVSYLTYVKVFGVDAFCPVGSDGGFGGCGDVLNSDYAAVFGIPLPILGAVAYGLTTFLALQLSKNDSDTNLRRALLGTTTSMATASAYFLYILNTKLSGTSCPYCISSVALSFTLFFLTLKELNIEEIQKSIGLQLVVAVLVIAGLNGSYNSIQPKLSLENFVLEPIQTEITTTSTPFANSLAKHLQSIGAKMYGAFFCSHCNDQKEMFGQEAMKIVDYIECYPNGAGRGRSIISECAVLNLEGFPSWLINGKLLTGEKTLKELAEASDFSPVGLTDLQ</sequence>
<feature type="transmembrane region" description="Helical" evidence="10">
    <location>
        <begin position="204"/>
        <end position="221"/>
    </location>
</feature>
<feature type="transmembrane region" description="Helical" evidence="10">
    <location>
        <begin position="6"/>
        <end position="26"/>
    </location>
</feature>
<feature type="transmembrane region" description="Helical" evidence="10">
    <location>
        <begin position="227"/>
        <end position="250"/>
    </location>
</feature>
<accession>A0A0K9P8F4</accession>
<comment type="subcellular location">
    <subcellularLocation>
        <location evidence="1">Membrane</location>
        <topology evidence="1">Multi-pass membrane protein</topology>
    </subcellularLocation>
</comment>
<keyword evidence="5 10" id="KW-1133">Transmembrane helix</keyword>
<dbReference type="GO" id="GO:0016020">
    <property type="term" value="C:membrane"/>
    <property type="evidence" value="ECO:0007669"/>
    <property type="project" value="UniProtKB-SubCell"/>
</dbReference>
<keyword evidence="7 10" id="KW-0472">Membrane</keyword>
<dbReference type="STRING" id="29655.A0A0K9P8F4"/>
<keyword evidence="8" id="KW-1015">Disulfide bond</keyword>
<keyword evidence="3 10" id="KW-0812">Transmembrane</keyword>
<proteinExistence type="inferred from homology"/>
<evidence type="ECO:0000313" key="12">
    <source>
        <dbReference type="EMBL" id="KMZ64532.1"/>
    </source>
</evidence>
<evidence type="ECO:0000256" key="7">
    <source>
        <dbReference type="ARBA" id="ARBA00023136"/>
    </source>
</evidence>
<evidence type="ECO:0000313" key="13">
    <source>
        <dbReference type="Proteomes" id="UP000036987"/>
    </source>
</evidence>
<dbReference type="SMART" id="SM00756">
    <property type="entry name" value="VKc"/>
    <property type="match status" value="1"/>
</dbReference>
<evidence type="ECO:0000256" key="9">
    <source>
        <dbReference type="ARBA" id="ARBA00023284"/>
    </source>
</evidence>
<dbReference type="AlphaFoldDB" id="A0A0K9P8F4"/>
<comment type="caution">
    <text evidence="12">The sequence shown here is derived from an EMBL/GenBank/DDBJ whole genome shotgun (WGS) entry which is preliminary data.</text>
</comment>
<dbReference type="Gene3D" id="1.20.1440.130">
    <property type="entry name" value="VKOR domain"/>
    <property type="match status" value="1"/>
</dbReference>
<dbReference type="PANTHER" id="PTHR34573:SF1">
    <property type="entry name" value="VITAMIN K EPOXIDE REDUCTASE DOMAIN-CONTAINING PROTEIN"/>
    <property type="match status" value="1"/>
</dbReference>
<gene>
    <name evidence="12" type="ORF">ZOSMA_361G00120</name>
</gene>
<keyword evidence="9" id="KW-0676">Redox-active center</keyword>
<dbReference type="CDD" id="cd12916">
    <property type="entry name" value="VKOR_1"/>
    <property type="match status" value="1"/>
</dbReference>
<dbReference type="Proteomes" id="UP000036987">
    <property type="component" value="Unassembled WGS sequence"/>
</dbReference>
<dbReference type="InterPro" id="IPR012932">
    <property type="entry name" value="VKOR"/>
</dbReference>
<dbReference type="EMBL" id="LFYR01001131">
    <property type="protein sequence ID" value="KMZ64532.1"/>
    <property type="molecule type" value="Genomic_DNA"/>
</dbReference>
<evidence type="ECO:0000256" key="2">
    <source>
        <dbReference type="ARBA" id="ARBA00006214"/>
    </source>
</evidence>
<evidence type="ECO:0000256" key="5">
    <source>
        <dbReference type="ARBA" id="ARBA00022989"/>
    </source>
</evidence>
<organism evidence="12 13">
    <name type="scientific">Zostera marina</name>
    <name type="common">Eelgrass</name>
    <dbReference type="NCBI Taxonomy" id="29655"/>
    <lineage>
        <taxon>Eukaryota</taxon>
        <taxon>Viridiplantae</taxon>
        <taxon>Streptophyta</taxon>
        <taxon>Embryophyta</taxon>
        <taxon>Tracheophyta</taxon>
        <taxon>Spermatophyta</taxon>
        <taxon>Magnoliopsida</taxon>
        <taxon>Liliopsida</taxon>
        <taxon>Zosteraceae</taxon>
        <taxon>Zostera</taxon>
    </lineage>
</organism>
<dbReference type="GO" id="GO:0048038">
    <property type="term" value="F:quinone binding"/>
    <property type="evidence" value="ECO:0007669"/>
    <property type="project" value="UniProtKB-KW"/>
</dbReference>
<dbReference type="GO" id="GO:0003955">
    <property type="term" value="F:NAD(P)H dehydrogenase (quinone) activity"/>
    <property type="evidence" value="ECO:0000318"/>
    <property type="project" value="GO_Central"/>
</dbReference>
<feature type="transmembrane region" description="Helical" evidence="10">
    <location>
        <begin position="172"/>
        <end position="192"/>
    </location>
</feature>
<evidence type="ECO:0000259" key="11">
    <source>
        <dbReference type="SMART" id="SM00756"/>
    </source>
</evidence>
<dbReference type="Pfam" id="PF07884">
    <property type="entry name" value="VKOR"/>
    <property type="match status" value="1"/>
</dbReference>
<dbReference type="PANTHER" id="PTHR34573">
    <property type="entry name" value="VKC DOMAIN-CONTAINING PROTEIN"/>
    <property type="match status" value="1"/>
</dbReference>
<feature type="domain" description="Vitamin K epoxide reductase" evidence="11">
    <location>
        <begin position="114"/>
        <end position="253"/>
    </location>
</feature>
<evidence type="ECO:0000256" key="8">
    <source>
        <dbReference type="ARBA" id="ARBA00023157"/>
    </source>
</evidence>
<dbReference type="OMA" id="WCPHCHE"/>
<evidence type="ECO:0000256" key="3">
    <source>
        <dbReference type="ARBA" id="ARBA00022692"/>
    </source>
</evidence>
<dbReference type="OrthoDB" id="343052at2759"/>
<reference evidence="13" key="1">
    <citation type="journal article" date="2016" name="Nature">
        <title>The genome of the seagrass Zostera marina reveals angiosperm adaptation to the sea.</title>
        <authorList>
            <person name="Olsen J.L."/>
            <person name="Rouze P."/>
            <person name="Verhelst B."/>
            <person name="Lin Y.-C."/>
            <person name="Bayer T."/>
            <person name="Collen J."/>
            <person name="Dattolo E."/>
            <person name="De Paoli E."/>
            <person name="Dittami S."/>
            <person name="Maumus F."/>
            <person name="Michel G."/>
            <person name="Kersting A."/>
            <person name="Lauritano C."/>
            <person name="Lohaus R."/>
            <person name="Toepel M."/>
            <person name="Tonon T."/>
            <person name="Vanneste K."/>
            <person name="Amirebrahimi M."/>
            <person name="Brakel J."/>
            <person name="Bostroem C."/>
            <person name="Chovatia M."/>
            <person name="Grimwood J."/>
            <person name="Jenkins J.W."/>
            <person name="Jueterbock A."/>
            <person name="Mraz A."/>
            <person name="Stam W.T."/>
            <person name="Tice H."/>
            <person name="Bornberg-Bauer E."/>
            <person name="Green P.J."/>
            <person name="Pearson G.A."/>
            <person name="Procaccini G."/>
            <person name="Duarte C.M."/>
            <person name="Schmutz J."/>
            <person name="Reusch T.B.H."/>
            <person name="Van de Peer Y."/>
        </authorList>
    </citation>
    <scope>NUCLEOTIDE SEQUENCE [LARGE SCALE GENOMIC DNA]</scope>
    <source>
        <strain evidence="13">cv. Finnish</strain>
    </source>
</reference>
<dbReference type="Gene3D" id="3.40.30.10">
    <property type="entry name" value="Glutaredoxin"/>
    <property type="match status" value="1"/>
</dbReference>
<evidence type="ECO:0000256" key="6">
    <source>
        <dbReference type="ARBA" id="ARBA00023002"/>
    </source>
</evidence>
<name>A0A0K9P8F4_ZOSMR</name>
<keyword evidence="6" id="KW-0560">Oxidoreductase</keyword>
<evidence type="ECO:0000256" key="4">
    <source>
        <dbReference type="ARBA" id="ARBA00022719"/>
    </source>
</evidence>
<dbReference type="InterPro" id="IPR044698">
    <property type="entry name" value="VKOR/LTO1"/>
</dbReference>
<evidence type="ECO:0000256" key="1">
    <source>
        <dbReference type="ARBA" id="ARBA00004141"/>
    </source>
</evidence>
<keyword evidence="13" id="KW-1185">Reference proteome</keyword>